<keyword evidence="5" id="KW-0732">Signal</keyword>
<organism evidence="8 9">
    <name type="scientific">Cucurbita argyrosperma subsp. sororia</name>
    <dbReference type="NCBI Taxonomy" id="37648"/>
    <lineage>
        <taxon>Eukaryota</taxon>
        <taxon>Viridiplantae</taxon>
        <taxon>Streptophyta</taxon>
        <taxon>Embryophyta</taxon>
        <taxon>Tracheophyta</taxon>
        <taxon>Spermatophyta</taxon>
        <taxon>Magnoliopsida</taxon>
        <taxon>eudicotyledons</taxon>
        <taxon>Gunneridae</taxon>
        <taxon>Pentapetalae</taxon>
        <taxon>rosids</taxon>
        <taxon>fabids</taxon>
        <taxon>Cucurbitales</taxon>
        <taxon>Cucurbitaceae</taxon>
        <taxon>Cucurbiteae</taxon>
        <taxon>Cucurbita</taxon>
    </lineage>
</organism>
<dbReference type="GO" id="GO:0005576">
    <property type="term" value="C:extracellular region"/>
    <property type="evidence" value="ECO:0007669"/>
    <property type="project" value="UniProtKB-SubCell"/>
</dbReference>
<keyword evidence="3 7" id="KW-0217">Developmental protein</keyword>
<dbReference type="PANTHER" id="PTHR33109">
    <property type="entry name" value="EPIDERMAL PATTERNING FACTOR-LIKE PROTEIN 4"/>
    <property type="match status" value="1"/>
</dbReference>
<evidence type="ECO:0000313" key="8">
    <source>
        <dbReference type="EMBL" id="KAG6571922.1"/>
    </source>
</evidence>
<comment type="caution">
    <text evidence="8">The sequence shown here is derived from an EMBL/GenBank/DDBJ whole genome shotgun (WGS) entry which is preliminary data.</text>
</comment>
<accession>A0AAV6LYH9</accession>
<comment type="similarity">
    <text evidence="2 7">Belongs to the plant cysteine rich small secretory peptide family. Epidermal patterning factor subfamily.</text>
</comment>
<evidence type="ECO:0000256" key="2">
    <source>
        <dbReference type="ARBA" id="ARBA00008127"/>
    </source>
</evidence>
<keyword evidence="4 7" id="KW-0964">Secreted</keyword>
<dbReference type="AlphaFoldDB" id="A0AAV6LYH9"/>
<dbReference type="PANTHER" id="PTHR33109:SF49">
    <property type="entry name" value="EPIDERMAL PATTERNING FACTOR-LIKE PROTEIN"/>
    <property type="match status" value="1"/>
</dbReference>
<comment type="subcellular location">
    <subcellularLocation>
        <location evidence="1 7">Secreted</location>
    </subcellularLocation>
</comment>
<feature type="non-terminal residue" evidence="8">
    <location>
        <position position="1"/>
    </location>
</feature>
<evidence type="ECO:0000256" key="1">
    <source>
        <dbReference type="ARBA" id="ARBA00004613"/>
    </source>
</evidence>
<evidence type="ECO:0000256" key="7">
    <source>
        <dbReference type="RuleBase" id="RU367102"/>
    </source>
</evidence>
<evidence type="ECO:0000256" key="3">
    <source>
        <dbReference type="ARBA" id="ARBA00022473"/>
    </source>
</evidence>
<sequence>MFDIHHISSKPRMELKIKTALALVFALTLLSFSCLVRSRTLLTAPSPAPEGEGNGGHKGVVGRKHMRKGSFPGDCDSKCNQCKPCKLVQVSVRSMNLVENNIEYYPQVWRCMCHHNIFFP</sequence>
<dbReference type="GO" id="GO:0010052">
    <property type="term" value="P:guard cell differentiation"/>
    <property type="evidence" value="ECO:0007669"/>
    <property type="project" value="UniProtKB-UniRule"/>
</dbReference>
<evidence type="ECO:0000256" key="5">
    <source>
        <dbReference type="ARBA" id="ARBA00022729"/>
    </source>
</evidence>
<keyword evidence="6" id="KW-1015">Disulfide bond</keyword>
<evidence type="ECO:0000256" key="4">
    <source>
        <dbReference type="ARBA" id="ARBA00022525"/>
    </source>
</evidence>
<dbReference type="Proteomes" id="UP000685013">
    <property type="component" value="Chromosome 19"/>
</dbReference>
<dbReference type="EMBL" id="JAGKQH010000019">
    <property type="protein sequence ID" value="KAG6571922.1"/>
    <property type="molecule type" value="Genomic_DNA"/>
</dbReference>
<keyword evidence="9" id="KW-1185">Reference proteome</keyword>
<evidence type="ECO:0000313" key="9">
    <source>
        <dbReference type="Proteomes" id="UP000685013"/>
    </source>
</evidence>
<proteinExistence type="inferred from homology"/>
<gene>
    <name evidence="8" type="primary">EPFL4</name>
    <name evidence="8" type="ORF">SDJN03_28650</name>
</gene>
<name>A0AAV6LYH9_9ROSI</name>
<protein>
    <recommendedName>
        <fullName evidence="7">Epidermal patterning factor-like protein</fullName>
    </recommendedName>
</protein>
<reference evidence="8 9" key="1">
    <citation type="journal article" date="2021" name="Hortic Res">
        <title>The domestication of Cucurbita argyrosperma as revealed by the genome of its wild relative.</title>
        <authorList>
            <person name="Barrera-Redondo J."/>
            <person name="Sanchez-de la Vega G."/>
            <person name="Aguirre-Liguori J.A."/>
            <person name="Castellanos-Morales G."/>
            <person name="Gutierrez-Guerrero Y.T."/>
            <person name="Aguirre-Dugua X."/>
            <person name="Aguirre-Planter E."/>
            <person name="Tenaillon M.I."/>
            <person name="Lira-Saade R."/>
            <person name="Eguiarte L.E."/>
        </authorList>
    </citation>
    <scope>NUCLEOTIDE SEQUENCE [LARGE SCALE GENOMIC DNA]</scope>
    <source>
        <strain evidence="8">JBR-2021</strain>
    </source>
</reference>
<dbReference type="Pfam" id="PF17181">
    <property type="entry name" value="EPF"/>
    <property type="match status" value="1"/>
</dbReference>
<evidence type="ECO:0000256" key="6">
    <source>
        <dbReference type="ARBA" id="ARBA00023157"/>
    </source>
</evidence>
<dbReference type="InterPro" id="IPR039455">
    <property type="entry name" value="EPFL"/>
</dbReference>
<comment type="function">
    <text evidence="7">Controls stomatal patterning.</text>
</comment>